<accession>A0ABQ4BMZ7</accession>
<organism evidence="3 4">
    <name type="scientific">Actinoplanes palleronii</name>
    <dbReference type="NCBI Taxonomy" id="113570"/>
    <lineage>
        <taxon>Bacteria</taxon>
        <taxon>Bacillati</taxon>
        <taxon>Actinomycetota</taxon>
        <taxon>Actinomycetes</taxon>
        <taxon>Micromonosporales</taxon>
        <taxon>Micromonosporaceae</taxon>
        <taxon>Actinoplanes</taxon>
    </lineage>
</organism>
<dbReference type="EMBL" id="BOMS01000137">
    <property type="protein sequence ID" value="GIE72065.1"/>
    <property type="molecule type" value="Genomic_DNA"/>
</dbReference>
<keyword evidence="2" id="KW-0472">Membrane</keyword>
<gene>
    <name evidence="3" type="ORF">Apa02nite_081730</name>
</gene>
<evidence type="ECO:0000256" key="1">
    <source>
        <dbReference type="SAM" id="MobiDB-lite"/>
    </source>
</evidence>
<keyword evidence="2" id="KW-0812">Transmembrane</keyword>
<comment type="caution">
    <text evidence="3">The sequence shown here is derived from an EMBL/GenBank/DDBJ whole genome shotgun (WGS) entry which is preliminary data.</text>
</comment>
<evidence type="ECO:0000313" key="4">
    <source>
        <dbReference type="Proteomes" id="UP000624709"/>
    </source>
</evidence>
<feature type="transmembrane region" description="Helical" evidence="2">
    <location>
        <begin position="43"/>
        <end position="61"/>
    </location>
</feature>
<sequence>MPDQGEELFHGRRDARHRQHTLRAERRHLRREPGDRVVRRARVPQFGSVVLYGVVVFLVPMEPGGGNSGATFTLAASLAGLALVSVPGLRTALAVALIAADGIALLVMGDPHGVTMLVGPALGVLVAAVVTRRAPVPAGSGS</sequence>
<dbReference type="Proteomes" id="UP000624709">
    <property type="component" value="Unassembled WGS sequence"/>
</dbReference>
<feature type="transmembrane region" description="Helical" evidence="2">
    <location>
        <begin position="114"/>
        <end position="131"/>
    </location>
</feature>
<keyword evidence="2" id="KW-1133">Transmembrane helix</keyword>
<feature type="region of interest" description="Disordered" evidence="1">
    <location>
        <begin position="1"/>
        <end position="20"/>
    </location>
</feature>
<evidence type="ECO:0000313" key="3">
    <source>
        <dbReference type="EMBL" id="GIE72065.1"/>
    </source>
</evidence>
<name>A0ABQ4BMZ7_9ACTN</name>
<protein>
    <submittedName>
        <fullName evidence="3">Uncharacterized protein</fullName>
    </submittedName>
</protein>
<keyword evidence="4" id="KW-1185">Reference proteome</keyword>
<reference evidence="3 4" key="1">
    <citation type="submission" date="2021-01" db="EMBL/GenBank/DDBJ databases">
        <title>Whole genome shotgun sequence of Actinoplanes palleronii NBRC 14916.</title>
        <authorList>
            <person name="Komaki H."/>
            <person name="Tamura T."/>
        </authorList>
    </citation>
    <scope>NUCLEOTIDE SEQUENCE [LARGE SCALE GENOMIC DNA]</scope>
    <source>
        <strain evidence="3 4">NBRC 14916</strain>
    </source>
</reference>
<proteinExistence type="predicted"/>
<evidence type="ECO:0000256" key="2">
    <source>
        <dbReference type="SAM" id="Phobius"/>
    </source>
</evidence>